<evidence type="ECO:0000256" key="1">
    <source>
        <dbReference type="ARBA" id="ARBA00007812"/>
    </source>
</evidence>
<dbReference type="InterPro" id="IPR012001">
    <property type="entry name" value="Thiamin_PyroP_enz_TPP-bd_dom"/>
</dbReference>
<dbReference type="GO" id="GO:0009097">
    <property type="term" value="P:isoleucine biosynthetic process"/>
    <property type="evidence" value="ECO:0007669"/>
    <property type="project" value="TreeGrafter"/>
</dbReference>
<dbReference type="InterPro" id="IPR045229">
    <property type="entry name" value="TPP_enz"/>
</dbReference>
<dbReference type="EMBL" id="LAZR01062134">
    <property type="protein sequence ID" value="KKK62156.1"/>
    <property type="molecule type" value="Genomic_DNA"/>
</dbReference>
<dbReference type="GO" id="GO:0030976">
    <property type="term" value="F:thiamine pyrophosphate binding"/>
    <property type="evidence" value="ECO:0007669"/>
    <property type="project" value="InterPro"/>
</dbReference>
<dbReference type="GO" id="GO:0050660">
    <property type="term" value="F:flavin adenine dinucleotide binding"/>
    <property type="evidence" value="ECO:0007669"/>
    <property type="project" value="TreeGrafter"/>
</dbReference>
<feature type="domain" description="Thiamine pyrophosphate enzyme N-terminal TPP-binding" evidence="2">
    <location>
        <begin position="7"/>
        <end position="120"/>
    </location>
</feature>
<evidence type="ECO:0000259" key="2">
    <source>
        <dbReference type="Pfam" id="PF02776"/>
    </source>
</evidence>
<evidence type="ECO:0000313" key="3">
    <source>
        <dbReference type="EMBL" id="KKK62156.1"/>
    </source>
</evidence>
<sequence length="125" mass="12790">MKKGKTNGAKAIIKALEAQGVEVIFGYPGGATLPIYDELAKSSIQHILARHEQGAAHMADGYSRATGKTGVCMATSGPGATNLVTGVATAFMDSSPLVVITGQVPRAMIGNDAFQEVDTTGITAP</sequence>
<comment type="caution">
    <text evidence="3">The sequence shown here is derived from an EMBL/GenBank/DDBJ whole genome shotgun (WGS) entry which is preliminary data.</text>
</comment>
<dbReference type="Pfam" id="PF02776">
    <property type="entry name" value="TPP_enzyme_N"/>
    <property type="match status" value="1"/>
</dbReference>
<dbReference type="PANTHER" id="PTHR18968:SF13">
    <property type="entry name" value="ACETOLACTATE SYNTHASE CATALYTIC SUBUNIT, MITOCHONDRIAL"/>
    <property type="match status" value="1"/>
</dbReference>
<dbReference type="FunFam" id="3.40.50.970:FF:000007">
    <property type="entry name" value="Acetolactate synthase"/>
    <property type="match status" value="1"/>
</dbReference>
<feature type="non-terminal residue" evidence="3">
    <location>
        <position position="125"/>
    </location>
</feature>
<gene>
    <name evidence="3" type="ORF">LCGC14_3007140</name>
</gene>
<dbReference type="GO" id="GO:0003984">
    <property type="term" value="F:acetolactate synthase activity"/>
    <property type="evidence" value="ECO:0007669"/>
    <property type="project" value="TreeGrafter"/>
</dbReference>
<dbReference type="GO" id="GO:0009099">
    <property type="term" value="P:L-valine biosynthetic process"/>
    <property type="evidence" value="ECO:0007669"/>
    <property type="project" value="TreeGrafter"/>
</dbReference>
<reference evidence="3" key="1">
    <citation type="journal article" date="2015" name="Nature">
        <title>Complex archaea that bridge the gap between prokaryotes and eukaryotes.</title>
        <authorList>
            <person name="Spang A."/>
            <person name="Saw J.H."/>
            <person name="Jorgensen S.L."/>
            <person name="Zaremba-Niedzwiedzka K."/>
            <person name="Martijn J."/>
            <person name="Lind A.E."/>
            <person name="van Eijk R."/>
            <person name="Schleper C."/>
            <person name="Guy L."/>
            <person name="Ettema T.J."/>
        </authorList>
    </citation>
    <scope>NUCLEOTIDE SEQUENCE</scope>
</reference>
<comment type="similarity">
    <text evidence="1">Belongs to the TPP enzyme family.</text>
</comment>
<dbReference type="InterPro" id="IPR029061">
    <property type="entry name" value="THDP-binding"/>
</dbReference>
<protein>
    <recommendedName>
        <fullName evidence="2">Thiamine pyrophosphate enzyme N-terminal TPP-binding domain-containing protein</fullName>
    </recommendedName>
</protein>
<dbReference type="CDD" id="cd07035">
    <property type="entry name" value="TPP_PYR_POX_like"/>
    <property type="match status" value="1"/>
</dbReference>
<dbReference type="SUPFAM" id="SSF52518">
    <property type="entry name" value="Thiamin diphosphate-binding fold (THDP-binding)"/>
    <property type="match status" value="1"/>
</dbReference>
<name>A0A0F8ZQI5_9ZZZZ</name>
<accession>A0A0F8ZQI5</accession>
<organism evidence="3">
    <name type="scientific">marine sediment metagenome</name>
    <dbReference type="NCBI Taxonomy" id="412755"/>
    <lineage>
        <taxon>unclassified sequences</taxon>
        <taxon>metagenomes</taxon>
        <taxon>ecological metagenomes</taxon>
    </lineage>
</organism>
<dbReference type="PANTHER" id="PTHR18968">
    <property type="entry name" value="THIAMINE PYROPHOSPHATE ENZYMES"/>
    <property type="match status" value="1"/>
</dbReference>
<dbReference type="GO" id="GO:0005948">
    <property type="term" value="C:acetolactate synthase complex"/>
    <property type="evidence" value="ECO:0007669"/>
    <property type="project" value="TreeGrafter"/>
</dbReference>
<proteinExistence type="inferred from homology"/>
<dbReference type="AlphaFoldDB" id="A0A0F8ZQI5"/>
<dbReference type="Gene3D" id="3.40.50.970">
    <property type="match status" value="1"/>
</dbReference>